<evidence type="ECO:0000313" key="2">
    <source>
        <dbReference type="EMBL" id="ADQ16137.1"/>
    </source>
</evidence>
<dbReference type="GO" id="GO:0016787">
    <property type="term" value="F:hydrolase activity"/>
    <property type="evidence" value="ECO:0007669"/>
    <property type="project" value="InterPro"/>
</dbReference>
<reference key="1">
    <citation type="submission" date="2010-11" db="EMBL/GenBank/DDBJ databases">
        <title>The complete genome of Leadbetterella byssophila DSM 17132.</title>
        <authorList>
            <consortium name="US DOE Joint Genome Institute (JGI-PGF)"/>
            <person name="Lucas S."/>
            <person name="Copeland A."/>
            <person name="Lapidus A."/>
            <person name="Glavina del Rio T."/>
            <person name="Dalin E."/>
            <person name="Tice H."/>
            <person name="Bruce D."/>
            <person name="Goodwin L."/>
            <person name="Pitluck S."/>
            <person name="Kyrpides N."/>
            <person name="Mavromatis K."/>
            <person name="Ivanova N."/>
            <person name="Teshima H."/>
            <person name="Brettin T."/>
            <person name="Detter J.C."/>
            <person name="Han C."/>
            <person name="Tapia R."/>
            <person name="Land M."/>
            <person name="Hauser L."/>
            <person name="Markowitz V."/>
            <person name="Cheng J.-F."/>
            <person name="Hugenholtz P."/>
            <person name="Woyke T."/>
            <person name="Wu D."/>
            <person name="Tindall B."/>
            <person name="Pomrenke H.G."/>
            <person name="Brambilla E."/>
            <person name="Klenk H.-P."/>
            <person name="Eisen J.A."/>
        </authorList>
    </citation>
    <scope>NUCLEOTIDE SEQUENCE [LARGE SCALE GENOMIC DNA]</scope>
    <source>
        <strain>DSM 17132</strain>
    </source>
</reference>
<proteinExistence type="predicted"/>
<gene>
    <name evidence="2" type="ordered locus">Lbys_0359</name>
</gene>
<dbReference type="HOGENOM" id="CLU_775357_0_0_10"/>
<dbReference type="STRING" id="649349.Lbys_0359"/>
<organism evidence="2 3">
    <name type="scientific">Leadbetterella byssophila (strain DSM 17132 / JCM 16389 / KACC 11308 / NBRC 106382 / 4M15)</name>
    <dbReference type="NCBI Taxonomy" id="649349"/>
    <lineage>
        <taxon>Bacteria</taxon>
        <taxon>Pseudomonadati</taxon>
        <taxon>Bacteroidota</taxon>
        <taxon>Cytophagia</taxon>
        <taxon>Cytophagales</taxon>
        <taxon>Leadbetterellaceae</taxon>
        <taxon>Leadbetterella</taxon>
    </lineage>
</organism>
<accession>E4RVF1</accession>
<protein>
    <recommendedName>
        <fullName evidence="1">Calcineurin-like phosphoesterase domain-containing protein</fullName>
    </recommendedName>
</protein>
<name>E4RVF1_LEAB4</name>
<dbReference type="KEGG" id="lby:Lbys_0359"/>
<dbReference type="InterPro" id="IPR029052">
    <property type="entry name" value="Metallo-depent_PP-like"/>
</dbReference>
<dbReference type="SUPFAM" id="SSF56300">
    <property type="entry name" value="Metallo-dependent phosphatases"/>
    <property type="match status" value="1"/>
</dbReference>
<sequence>MKRLLTLTLFLFHTVLVFGQYQKPQLEDQKSWSMIVIPDIQNYVKWTRNQPVLDLMMAWIEENLDSLNVKMVMCAGDLVELDDILVPGIDGNTPAPRQWATPAQAFKRLDGKVPYIAASGNHDYSINAKGERTTNYPTYFPIDKNPLNFKYLVQNTRNVQGIHTLENAVLEMKGLNGKDYLFMTLEYAPRDTVINWAKRVSSLEQYKNHRIILMTHAYLNTKNERTTGENRWFMYEPYYVNSVVEKSARIPLPQSNNGEQIWEKLIYPSSNFAMVLCGHISGEGYRMDKNIAGKPVHQMLFDAQDYGGGHRNGNGGDGWLRILEFKPDNKTVKVKTFSPLFAISPSTQHLAWKRDAKNEFVLNYED</sequence>
<dbReference type="InterPro" id="IPR004843">
    <property type="entry name" value="Calcineurin-like_PHP"/>
</dbReference>
<dbReference type="InterPro" id="IPR051918">
    <property type="entry name" value="STPP_CPPED1"/>
</dbReference>
<dbReference type="Pfam" id="PF00149">
    <property type="entry name" value="Metallophos"/>
    <property type="match status" value="1"/>
</dbReference>
<dbReference type="Proteomes" id="UP000007435">
    <property type="component" value="Chromosome"/>
</dbReference>
<reference evidence="2 3" key="2">
    <citation type="journal article" date="2011" name="Stand. Genomic Sci.">
        <title>Complete genome sequence of Leadbetterella byssophila type strain (4M15).</title>
        <authorList>
            <person name="Abt B."/>
            <person name="Teshima H."/>
            <person name="Lucas S."/>
            <person name="Lapidus A."/>
            <person name="Del Rio T.G."/>
            <person name="Nolan M."/>
            <person name="Tice H."/>
            <person name="Cheng J.F."/>
            <person name="Pitluck S."/>
            <person name="Liolios K."/>
            <person name="Pagani I."/>
            <person name="Ivanova N."/>
            <person name="Mavromatis K."/>
            <person name="Pati A."/>
            <person name="Tapia R."/>
            <person name="Han C."/>
            <person name="Goodwin L."/>
            <person name="Chen A."/>
            <person name="Palaniappan K."/>
            <person name="Land M."/>
            <person name="Hauser L."/>
            <person name="Chang Y.J."/>
            <person name="Jeffries C.D."/>
            <person name="Rohde M."/>
            <person name="Goker M."/>
            <person name="Tindall B.J."/>
            <person name="Detter J.C."/>
            <person name="Woyke T."/>
            <person name="Bristow J."/>
            <person name="Eisen J.A."/>
            <person name="Markowitz V."/>
            <person name="Hugenholtz P."/>
            <person name="Klenk H.P."/>
            <person name="Kyrpides N.C."/>
        </authorList>
    </citation>
    <scope>NUCLEOTIDE SEQUENCE [LARGE SCALE GENOMIC DNA]</scope>
    <source>
        <strain evidence="3">DSM 17132 / JCM 16389 / KACC 11308 / NBRC 106382 / 4M15</strain>
    </source>
</reference>
<dbReference type="AlphaFoldDB" id="E4RVF1"/>
<dbReference type="PANTHER" id="PTHR43143:SF5">
    <property type="entry name" value="SECRETED PROTEIN"/>
    <property type="match status" value="1"/>
</dbReference>
<dbReference type="OrthoDB" id="9772095at2"/>
<dbReference type="eggNOG" id="COG1409">
    <property type="taxonomic scope" value="Bacteria"/>
</dbReference>
<evidence type="ECO:0000313" key="3">
    <source>
        <dbReference type="Proteomes" id="UP000007435"/>
    </source>
</evidence>
<dbReference type="PANTHER" id="PTHR43143">
    <property type="entry name" value="METALLOPHOSPHOESTERASE, CALCINEURIN SUPERFAMILY"/>
    <property type="match status" value="1"/>
</dbReference>
<dbReference type="RefSeq" id="WP_013407192.1">
    <property type="nucleotide sequence ID" value="NC_014655.1"/>
</dbReference>
<feature type="domain" description="Calcineurin-like phosphoesterase" evidence="1">
    <location>
        <begin position="53"/>
        <end position="231"/>
    </location>
</feature>
<dbReference type="Gene3D" id="3.60.21.10">
    <property type="match status" value="1"/>
</dbReference>
<evidence type="ECO:0000259" key="1">
    <source>
        <dbReference type="Pfam" id="PF00149"/>
    </source>
</evidence>
<dbReference type="EMBL" id="CP002305">
    <property type="protein sequence ID" value="ADQ16137.1"/>
    <property type="molecule type" value="Genomic_DNA"/>
</dbReference>
<keyword evidence="3" id="KW-1185">Reference proteome</keyword>